<sequence>MMNPKLRGRIILVGLVVMFALPAIIAKTFLSQNWYQSGVTNKGTLIEPAVSFSGLGIVNPFQQNQWQLGYVIPKHCDDFCQRQLFLLGQSHIALGKYQGRVAPVVFTTPDSDRSQLVEGWNVVEVNDQFTQVAQEFDYIIVDPIGQLVMRYPKVLSQDELVSQSKDVLADLRKLLKLSRVG</sequence>
<proteinExistence type="predicted"/>
<evidence type="ECO:0008006" key="3">
    <source>
        <dbReference type="Google" id="ProtNLM"/>
    </source>
</evidence>
<dbReference type="InterPro" id="IPR036249">
    <property type="entry name" value="Thioredoxin-like_sf"/>
</dbReference>
<protein>
    <recommendedName>
        <fullName evidence="3">Cytochrome oxidase biogenesis cluster protein</fullName>
    </recommendedName>
</protein>
<dbReference type="OrthoDB" id="9785445at2"/>
<reference evidence="1 2" key="1">
    <citation type="submission" date="2018-08" db="EMBL/GenBank/DDBJ databases">
        <title>Vibrio isolated from the Eastern China Marginal Seas.</title>
        <authorList>
            <person name="Li Y."/>
        </authorList>
    </citation>
    <scope>NUCLEOTIDE SEQUENCE [LARGE SCALE GENOMIC DNA]</scope>
    <source>
        <strain evidence="1 2">BEI233</strain>
    </source>
</reference>
<dbReference type="RefSeq" id="WP_120031429.1">
    <property type="nucleotide sequence ID" value="NZ_QVMU01000009.1"/>
</dbReference>
<dbReference type="AlphaFoldDB" id="A0A3A6QE96"/>
<dbReference type="SUPFAM" id="SSF52833">
    <property type="entry name" value="Thioredoxin-like"/>
    <property type="match status" value="1"/>
</dbReference>
<evidence type="ECO:0000313" key="1">
    <source>
        <dbReference type="EMBL" id="RJX70972.1"/>
    </source>
</evidence>
<comment type="caution">
    <text evidence="1">The sequence shown here is derived from an EMBL/GenBank/DDBJ whole genome shotgun (WGS) entry which is preliminary data.</text>
</comment>
<name>A0A3A6QE96_9VIBR</name>
<keyword evidence="2" id="KW-1185">Reference proteome</keyword>
<dbReference type="EMBL" id="QVMU01000009">
    <property type="protein sequence ID" value="RJX70972.1"/>
    <property type="molecule type" value="Genomic_DNA"/>
</dbReference>
<gene>
    <name evidence="1" type="ORF">DZ860_11605</name>
</gene>
<organism evidence="1 2">
    <name type="scientific">Vibrio sinensis</name>
    <dbReference type="NCBI Taxonomy" id="2302434"/>
    <lineage>
        <taxon>Bacteria</taxon>
        <taxon>Pseudomonadati</taxon>
        <taxon>Pseudomonadota</taxon>
        <taxon>Gammaproteobacteria</taxon>
        <taxon>Vibrionales</taxon>
        <taxon>Vibrionaceae</taxon>
        <taxon>Vibrio</taxon>
    </lineage>
</organism>
<dbReference type="Proteomes" id="UP000273252">
    <property type="component" value="Unassembled WGS sequence"/>
</dbReference>
<evidence type="ECO:0000313" key="2">
    <source>
        <dbReference type="Proteomes" id="UP000273252"/>
    </source>
</evidence>
<accession>A0A3A6QE96</accession>